<proteinExistence type="predicted"/>
<reference evidence="2" key="1">
    <citation type="submission" date="2014-09" db="EMBL/GenBank/DDBJ databases">
        <authorList>
            <person name="Magalhaes I.L.F."/>
            <person name="Oliveira U."/>
            <person name="Santos F.R."/>
            <person name="Vidigal T.H.D.A."/>
            <person name="Brescovit A.D."/>
            <person name="Santos A.J."/>
        </authorList>
    </citation>
    <scope>NUCLEOTIDE SEQUENCE</scope>
    <source>
        <tissue evidence="2">Shoot tissue taken approximately 20 cm above the soil surface</tissue>
    </source>
</reference>
<reference evidence="2" key="2">
    <citation type="journal article" date="2015" name="Data Brief">
        <title>Shoot transcriptome of the giant reed, Arundo donax.</title>
        <authorList>
            <person name="Barrero R.A."/>
            <person name="Guerrero F.D."/>
            <person name="Moolhuijzen P."/>
            <person name="Goolsby J.A."/>
            <person name="Tidwell J."/>
            <person name="Bellgard S.E."/>
            <person name="Bellgard M.I."/>
        </authorList>
    </citation>
    <scope>NUCLEOTIDE SEQUENCE</scope>
    <source>
        <tissue evidence="2">Shoot tissue taken approximately 20 cm above the soil surface</tissue>
    </source>
</reference>
<feature type="compositionally biased region" description="Basic and acidic residues" evidence="1">
    <location>
        <begin position="52"/>
        <end position="71"/>
    </location>
</feature>
<protein>
    <submittedName>
        <fullName evidence="2">Uncharacterized protein</fullName>
    </submittedName>
</protein>
<sequence length="120" mass="13260">MNLCENIDIKPSAELAFSTGEHEGLDVVAGHGLGVLVPEPVDNDGVERVDGRVADGDDRDAVGADLHGHPDRRNRRHGWLAPRRLGLGVAPALDRGERERKGGRERERQWSGTRETWRVL</sequence>
<evidence type="ECO:0000256" key="1">
    <source>
        <dbReference type="SAM" id="MobiDB-lite"/>
    </source>
</evidence>
<organism evidence="2">
    <name type="scientific">Arundo donax</name>
    <name type="common">Giant reed</name>
    <name type="synonym">Donax arundinaceus</name>
    <dbReference type="NCBI Taxonomy" id="35708"/>
    <lineage>
        <taxon>Eukaryota</taxon>
        <taxon>Viridiplantae</taxon>
        <taxon>Streptophyta</taxon>
        <taxon>Embryophyta</taxon>
        <taxon>Tracheophyta</taxon>
        <taxon>Spermatophyta</taxon>
        <taxon>Magnoliopsida</taxon>
        <taxon>Liliopsida</taxon>
        <taxon>Poales</taxon>
        <taxon>Poaceae</taxon>
        <taxon>PACMAD clade</taxon>
        <taxon>Arundinoideae</taxon>
        <taxon>Arundineae</taxon>
        <taxon>Arundo</taxon>
    </lineage>
</organism>
<feature type="compositionally biased region" description="Basic and acidic residues" evidence="1">
    <location>
        <begin position="94"/>
        <end position="120"/>
    </location>
</feature>
<feature type="region of interest" description="Disordered" evidence="1">
    <location>
        <begin position="52"/>
        <end position="120"/>
    </location>
</feature>
<accession>A0A0A9G8D6</accession>
<dbReference type="AlphaFoldDB" id="A0A0A9G8D6"/>
<name>A0A0A9G8D6_ARUDO</name>
<evidence type="ECO:0000313" key="2">
    <source>
        <dbReference type="EMBL" id="JAE19699.1"/>
    </source>
</evidence>
<dbReference type="EMBL" id="GBRH01178197">
    <property type="protein sequence ID" value="JAE19699.1"/>
    <property type="molecule type" value="Transcribed_RNA"/>
</dbReference>